<organism evidence="3 4">
    <name type="scientific">Bradyrhizobium canariense</name>
    <dbReference type="NCBI Taxonomy" id="255045"/>
    <lineage>
        <taxon>Bacteria</taxon>
        <taxon>Pseudomonadati</taxon>
        <taxon>Pseudomonadota</taxon>
        <taxon>Alphaproteobacteria</taxon>
        <taxon>Hyphomicrobiales</taxon>
        <taxon>Nitrobacteraceae</taxon>
        <taxon>Bradyrhizobium</taxon>
    </lineage>
</organism>
<gene>
    <name evidence="3" type="ORF">BST63_11985</name>
</gene>
<comment type="caution">
    <text evidence="3">The sequence shown here is derived from an EMBL/GenBank/DDBJ whole genome shotgun (WGS) entry which is preliminary data.</text>
</comment>
<reference evidence="3 4" key="1">
    <citation type="submission" date="2017-03" db="EMBL/GenBank/DDBJ databases">
        <title>Whole genome sequences of fourteen strains of Bradyrhizobium canariense and one strain of Bradyrhizobium japonicum isolated from Lupinus (Papilionoideae: Genisteae) species in Algeria.</title>
        <authorList>
            <person name="Crovadore J."/>
            <person name="Chekireb D."/>
            <person name="Brachmann A."/>
            <person name="Chablais R."/>
            <person name="Cochard B."/>
            <person name="Lefort F."/>
        </authorList>
    </citation>
    <scope>NUCLEOTIDE SEQUENCE [LARGE SCALE GENOMIC DNA]</scope>
    <source>
        <strain evidence="3 4">UBMAN05</strain>
    </source>
</reference>
<dbReference type="InterPro" id="IPR022002">
    <property type="entry name" value="ChsH2_Znr"/>
</dbReference>
<feature type="domain" description="ChsH2 rubredoxin-like zinc ribbon" evidence="2">
    <location>
        <begin position="29"/>
        <end position="64"/>
    </location>
</feature>
<feature type="domain" description="ChsH2 C-terminal OB-fold" evidence="1">
    <location>
        <begin position="66"/>
        <end position="132"/>
    </location>
</feature>
<evidence type="ECO:0000313" key="4">
    <source>
        <dbReference type="Proteomes" id="UP000193884"/>
    </source>
</evidence>
<accession>A0ABX3X5B3</accession>
<evidence type="ECO:0000259" key="2">
    <source>
        <dbReference type="Pfam" id="PF12172"/>
    </source>
</evidence>
<dbReference type="PANTHER" id="PTHR34075:SF5">
    <property type="entry name" value="BLR3430 PROTEIN"/>
    <property type="match status" value="1"/>
</dbReference>
<keyword evidence="4" id="KW-1185">Reference proteome</keyword>
<dbReference type="Pfam" id="PF01796">
    <property type="entry name" value="OB_ChsH2_C"/>
    <property type="match status" value="1"/>
</dbReference>
<dbReference type="GO" id="GO:0003677">
    <property type="term" value="F:DNA binding"/>
    <property type="evidence" value="ECO:0007669"/>
    <property type="project" value="UniProtKB-KW"/>
</dbReference>
<name>A0ABX3X5B3_9BRAD</name>
<dbReference type="SUPFAM" id="SSF50249">
    <property type="entry name" value="Nucleic acid-binding proteins"/>
    <property type="match status" value="1"/>
</dbReference>
<dbReference type="Proteomes" id="UP000193884">
    <property type="component" value="Unassembled WGS sequence"/>
</dbReference>
<dbReference type="InterPro" id="IPR002878">
    <property type="entry name" value="ChsH2_C"/>
</dbReference>
<protein>
    <submittedName>
        <fullName evidence="3">DNA-binding protein</fullName>
    </submittedName>
</protein>
<evidence type="ECO:0000259" key="1">
    <source>
        <dbReference type="Pfam" id="PF01796"/>
    </source>
</evidence>
<dbReference type="InterPro" id="IPR012340">
    <property type="entry name" value="NA-bd_OB-fold"/>
</dbReference>
<evidence type="ECO:0000313" key="3">
    <source>
        <dbReference type="EMBL" id="OSJ30499.1"/>
    </source>
</evidence>
<sequence>MSSPEMSIYLADGLPIPVPEPDGLSAPYWNGLRQNRLVVQRCSRCSSWQFGPEWICNSCHAFDPDWTEIEARGRIFSWERVWHPSHASLRQHVPYVAVLVEIPHAGSVRMVGNLLGDPLRPVKIGAVVEGCFEHHSDSRTPYSLLQWRMSSPENRG</sequence>
<dbReference type="Gene3D" id="6.10.30.10">
    <property type="match status" value="1"/>
</dbReference>
<keyword evidence="3" id="KW-0238">DNA-binding</keyword>
<dbReference type="Pfam" id="PF12172">
    <property type="entry name" value="zf-ChsH2"/>
    <property type="match status" value="1"/>
</dbReference>
<proteinExistence type="predicted"/>
<dbReference type="PANTHER" id="PTHR34075">
    <property type="entry name" value="BLR3430 PROTEIN"/>
    <property type="match status" value="1"/>
</dbReference>
<dbReference type="InterPro" id="IPR052513">
    <property type="entry name" value="Thioester_dehydratase-like"/>
</dbReference>
<dbReference type="EMBL" id="NAFK01000153">
    <property type="protein sequence ID" value="OSJ30499.1"/>
    <property type="molecule type" value="Genomic_DNA"/>
</dbReference>